<evidence type="ECO:0008006" key="3">
    <source>
        <dbReference type="Google" id="ProtNLM"/>
    </source>
</evidence>
<proteinExistence type="predicted"/>
<sequence length="137" mass="14090">MASFTASRVQASGVARDSSLVAARSAPVAPVARGSIAAPANVLLAANAQAVQNGVPARQARSQPKRGVVCAAGKDAAVAEREVTLDRYRNIGIMAHIDAGKVGPCKPGRAWGGLRTGSPRRPWRPAGACDTGVHCWI</sequence>
<keyword evidence="2" id="KW-1185">Reference proteome</keyword>
<evidence type="ECO:0000313" key="1">
    <source>
        <dbReference type="EMBL" id="KIY97957.1"/>
    </source>
</evidence>
<dbReference type="EMBL" id="KK102363">
    <property type="protein sequence ID" value="KIY97957.1"/>
    <property type="molecule type" value="Genomic_DNA"/>
</dbReference>
<accession>A0A0D2JEF3</accession>
<protein>
    <recommendedName>
        <fullName evidence="3">Tr-type G domain-containing protein</fullName>
    </recommendedName>
</protein>
<dbReference type="Proteomes" id="UP000054498">
    <property type="component" value="Unassembled WGS sequence"/>
</dbReference>
<reference evidence="1 2" key="1">
    <citation type="journal article" date="2013" name="BMC Genomics">
        <title>Reconstruction of the lipid metabolism for the microalga Monoraphidium neglectum from its genome sequence reveals characteristics suitable for biofuel production.</title>
        <authorList>
            <person name="Bogen C."/>
            <person name="Al-Dilaimi A."/>
            <person name="Albersmeier A."/>
            <person name="Wichmann J."/>
            <person name="Grundmann M."/>
            <person name="Rupp O."/>
            <person name="Lauersen K.J."/>
            <person name="Blifernez-Klassen O."/>
            <person name="Kalinowski J."/>
            <person name="Goesmann A."/>
            <person name="Mussgnug J.H."/>
            <person name="Kruse O."/>
        </authorList>
    </citation>
    <scope>NUCLEOTIDE SEQUENCE [LARGE SCALE GENOMIC DNA]</scope>
    <source>
        <strain evidence="1 2">SAG 48.87</strain>
    </source>
</reference>
<evidence type="ECO:0000313" key="2">
    <source>
        <dbReference type="Proteomes" id="UP000054498"/>
    </source>
</evidence>
<dbReference type="RefSeq" id="XP_013896977.1">
    <property type="nucleotide sequence ID" value="XM_014041523.1"/>
</dbReference>
<organism evidence="1 2">
    <name type="scientific">Monoraphidium neglectum</name>
    <dbReference type="NCBI Taxonomy" id="145388"/>
    <lineage>
        <taxon>Eukaryota</taxon>
        <taxon>Viridiplantae</taxon>
        <taxon>Chlorophyta</taxon>
        <taxon>core chlorophytes</taxon>
        <taxon>Chlorophyceae</taxon>
        <taxon>CS clade</taxon>
        <taxon>Sphaeropleales</taxon>
        <taxon>Selenastraceae</taxon>
        <taxon>Monoraphidium</taxon>
    </lineage>
</organism>
<dbReference type="KEGG" id="mng:MNEG_10006"/>
<gene>
    <name evidence="1" type="ORF">MNEG_10006</name>
</gene>
<dbReference type="GeneID" id="25727125"/>
<dbReference type="AlphaFoldDB" id="A0A0D2JEF3"/>
<name>A0A0D2JEF3_9CHLO</name>